<comment type="caution">
    <text evidence="1">The sequence shown here is derived from an EMBL/GenBank/DDBJ whole genome shotgun (WGS) entry which is preliminary data.</text>
</comment>
<evidence type="ECO:0000313" key="1">
    <source>
        <dbReference type="EMBL" id="MFM0722019.1"/>
    </source>
</evidence>
<dbReference type="InterPro" id="IPR043733">
    <property type="entry name" value="DUF5677"/>
</dbReference>
<name>A0ABW9ESC1_9BURK</name>
<dbReference type="RefSeq" id="WP_408158176.1">
    <property type="nucleotide sequence ID" value="NZ_JAQQCL010000079.1"/>
</dbReference>
<dbReference type="Proteomes" id="UP001629392">
    <property type="component" value="Unassembled WGS sequence"/>
</dbReference>
<protein>
    <recommendedName>
        <fullName evidence="3">Chemotaxis protein</fullName>
    </recommendedName>
</protein>
<sequence>MEKQVETLKELRTVIAAQQELLRIALYMMTQGPVTFSDHRLKCILQQDQMRATCAVAMGAGQSLNTILKLSDDQGIGVRDLYPIARSVVEGFINAAFFVTQPVEISRRALEHRHFAAWKHHNRIIGNGDIMIAIGAADPKLEAARLFPNFAGKGKESWTALNAVDRIGKIGKVVKASAGALIGAYGGIYAVSSEIIHGSVYGMSYFYSVHTREQTVEGFKSGTVEQVIDILIAVSHASSGFLSAFSNVQKLGPLVLVEHDIFKRLFKVATGDEWGGQAE</sequence>
<keyword evidence="2" id="KW-1185">Reference proteome</keyword>
<evidence type="ECO:0008006" key="3">
    <source>
        <dbReference type="Google" id="ProtNLM"/>
    </source>
</evidence>
<proteinExistence type="predicted"/>
<organism evidence="1 2">
    <name type="scientific">Paraburkholderia strydomiana</name>
    <dbReference type="NCBI Taxonomy" id="1245417"/>
    <lineage>
        <taxon>Bacteria</taxon>
        <taxon>Pseudomonadati</taxon>
        <taxon>Pseudomonadota</taxon>
        <taxon>Betaproteobacteria</taxon>
        <taxon>Burkholderiales</taxon>
        <taxon>Burkholderiaceae</taxon>
        <taxon>Paraburkholderia</taxon>
    </lineage>
</organism>
<accession>A0ABW9ESC1</accession>
<reference evidence="1 2" key="1">
    <citation type="journal article" date="2024" name="Chem. Sci.">
        <title>Discovery of megapolipeptins by genome mining of a Burkholderiales bacteria collection.</title>
        <authorList>
            <person name="Paulo B.S."/>
            <person name="Recchia M.J.J."/>
            <person name="Lee S."/>
            <person name="Fergusson C.H."/>
            <person name="Romanowski S.B."/>
            <person name="Hernandez A."/>
            <person name="Krull N."/>
            <person name="Liu D.Y."/>
            <person name="Cavanagh H."/>
            <person name="Bos A."/>
            <person name="Gray C.A."/>
            <person name="Murphy B.T."/>
            <person name="Linington R.G."/>
            <person name="Eustaquio A.S."/>
        </authorList>
    </citation>
    <scope>NUCLEOTIDE SEQUENCE [LARGE SCALE GENOMIC DNA]</scope>
    <source>
        <strain evidence="1 2">RL17-350-BIC-E</strain>
    </source>
</reference>
<evidence type="ECO:0000313" key="2">
    <source>
        <dbReference type="Proteomes" id="UP001629392"/>
    </source>
</evidence>
<gene>
    <name evidence="1" type="ORF">PQQ73_37700</name>
</gene>
<dbReference type="EMBL" id="JAQQCL010000079">
    <property type="protein sequence ID" value="MFM0722019.1"/>
    <property type="molecule type" value="Genomic_DNA"/>
</dbReference>
<dbReference type="Pfam" id="PF18928">
    <property type="entry name" value="DUF5677"/>
    <property type="match status" value="1"/>
</dbReference>